<keyword evidence="10" id="KW-1185">Reference proteome</keyword>
<feature type="domain" description="Glucose-methanol-choline oxidoreductase C-terminal" evidence="8">
    <location>
        <begin position="382"/>
        <end position="492"/>
    </location>
</feature>
<feature type="domain" description="Glucose-methanol-choline oxidoreductase N-terminal" evidence="6">
    <location>
        <begin position="63"/>
        <end position="285"/>
    </location>
</feature>
<dbReference type="GO" id="GO:0016614">
    <property type="term" value="F:oxidoreductase activity, acting on CH-OH group of donors"/>
    <property type="evidence" value="ECO:0007669"/>
    <property type="project" value="InterPro"/>
</dbReference>
<evidence type="ECO:0000313" key="9">
    <source>
        <dbReference type="EMBL" id="GCD44185.1"/>
    </source>
</evidence>
<dbReference type="AlphaFoldDB" id="A0A401W4I4"/>
<evidence type="ECO:0000256" key="1">
    <source>
        <dbReference type="ARBA" id="ARBA00010790"/>
    </source>
</evidence>
<dbReference type="InterPro" id="IPR036188">
    <property type="entry name" value="FAD/NAD-bd_sf"/>
</dbReference>
<keyword evidence="4" id="KW-0560">Oxidoreductase</keyword>
<evidence type="ECO:0000256" key="2">
    <source>
        <dbReference type="ARBA" id="ARBA00022630"/>
    </source>
</evidence>
<keyword evidence="3" id="KW-0274">FAD</keyword>
<evidence type="ECO:0000256" key="4">
    <source>
        <dbReference type="ARBA" id="ARBA00023002"/>
    </source>
</evidence>
<evidence type="ECO:0000313" key="10">
    <source>
        <dbReference type="Proteomes" id="UP000286746"/>
    </source>
</evidence>
<comment type="similarity">
    <text evidence="1">Belongs to the GMC oxidoreductase family.</text>
</comment>
<reference evidence="9 10" key="1">
    <citation type="submission" date="2018-11" db="EMBL/GenBank/DDBJ databases">
        <title>Whole genome sequence of Streptomyces paromomycinus NBRC 15454(T).</title>
        <authorList>
            <person name="Komaki H."/>
            <person name="Tamura T."/>
        </authorList>
    </citation>
    <scope>NUCLEOTIDE SEQUENCE [LARGE SCALE GENOMIC DNA]</scope>
    <source>
        <strain evidence="9 10">NBRC 15454</strain>
    </source>
</reference>
<dbReference type="PANTHER" id="PTHR46056:SF12">
    <property type="entry name" value="LONG-CHAIN-ALCOHOL OXIDASE"/>
    <property type="match status" value="1"/>
</dbReference>
<dbReference type="InterPro" id="IPR000172">
    <property type="entry name" value="GMC_OxRdtase_N"/>
</dbReference>
<dbReference type="Pfam" id="PF00890">
    <property type="entry name" value="FAD_binding_2"/>
    <property type="match status" value="1"/>
</dbReference>
<feature type="domain" description="FAD-dependent oxidoreductase 2 FAD-binding" evidence="7">
    <location>
        <begin position="14"/>
        <end position="50"/>
    </location>
</feature>
<keyword evidence="2" id="KW-0285">Flavoprotein</keyword>
<dbReference type="Pfam" id="PF00732">
    <property type="entry name" value="GMC_oxred_N"/>
    <property type="match status" value="1"/>
</dbReference>
<comment type="caution">
    <text evidence="9">The sequence shown here is derived from an EMBL/GenBank/DDBJ whole genome shotgun (WGS) entry which is preliminary data.</text>
</comment>
<accession>A0A401W4I4</accession>
<protein>
    <submittedName>
        <fullName evidence="9">Putative GMC-type oxidoreductase</fullName>
    </submittedName>
</protein>
<name>A0A401W4I4_STREY</name>
<dbReference type="Pfam" id="PF05199">
    <property type="entry name" value="GMC_oxred_C"/>
    <property type="match status" value="1"/>
</dbReference>
<evidence type="ECO:0000256" key="3">
    <source>
        <dbReference type="ARBA" id="ARBA00022827"/>
    </source>
</evidence>
<gene>
    <name evidence="9" type="ORF">GKJPGBOP_03876</name>
</gene>
<dbReference type="InterPro" id="IPR003953">
    <property type="entry name" value="FAD-dep_OxRdtase_2_FAD-bd"/>
</dbReference>
<evidence type="ECO:0000259" key="7">
    <source>
        <dbReference type="Pfam" id="PF00890"/>
    </source>
</evidence>
<dbReference type="EMBL" id="BHZD01000001">
    <property type="protein sequence ID" value="GCD44185.1"/>
    <property type="molecule type" value="Genomic_DNA"/>
</dbReference>
<dbReference type="GO" id="GO:0050660">
    <property type="term" value="F:flavin adenine dinucleotide binding"/>
    <property type="evidence" value="ECO:0007669"/>
    <property type="project" value="InterPro"/>
</dbReference>
<organism evidence="9 10">
    <name type="scientific">Streptomyces paromomycinus</name>
    <name type="common">Streptomyces rimosus subsp. paromomycinus</name>
    <dbReference type="NCBI Taxonomy" id="92743"/>
    <lineage>
        <taxon>Bacteria</taxon>
        <taxon>Bacillati</taxon>
        <taxon>Actinomycetota</taxon>
        <taxon>Actinomycetes</taxon>
        <taxon>Kitasatosporales</taxon>
        <taxon>Streptomycetaceae</taxon>
        <taxon>Streptomyces</taxon>
    </lineage>
</organism>
<dbReference type="PANTHER" id="PTHR46056">
    <property type="entry name" value="LONG-CHAIN-ALCOHOL OXIDASE"/>
    <property type="match status" value="1"/>
</dbReference>
<dbReference type="Gene3D" id="3.50.50.60">
    <property type="entry name" value="FAD/NAD(P)-binding domain"/>
    <property type="match status" value="2"/>
</dbReference>
<dbReference type="Proteomes" id="UP000286746">
    <property type="component" value="Unassembled WGS sequence"/>
</dbReference>
<feature type="region of interest" description="Disordered" evidence="5">
    <location>
        <begin position="225"/>
        <end position="246"/>
    </location>
</feature>
<evidence type="ECO:0000259" key="6">
    <source>
        <dbReference type="Pfam" id="PF00732"/>
    </source>
</evidence>
<evidence type="ECO:0000259" key="8">
    <source>
        <dbReference type="Pfam" id="PF05199"/>
    </source>
</evidence>
<evidence type="ECO:0000256" key="5">
    <source>
        <dbReference type="SAM" id="MobiDB-lite"/>
    </source>
</evidence>
<sequence>MTRRRPPPRTVACDALVIGSGAGGAVAALELARAGHRTVVLEEGPRTSTAEIAAAAPAENLRRLYRDAGLTPVFGSPVIPYGEGRCVGGSTVVNGGILWAPPDGLLERWAREMGTTDYRADRLAEHIRTVSERLGVGEQPHGDGNADSRLLAGAADALGWRWAATRRAAPGCRHRNRCPTGCPSGAKRSMLVSYLPEAERYGARIEPGTRAVLLRHDGRTVHGVTALSGPDGPAGPHGTDRPGGRTRIDYRPRTVFLAAGAVGSALLLQRSGIHRRQAGRAMGFHVNFRLAARFPDPVHATRGTIFTAQVREFDELGIHLMPANLTAGSLAAALAGHGPAVLDTLLADLARVAVYTVQVRMTGRVAVRQLRGGTRLLRHHLTPYDHGLLRFALGRATRLLFRAGAVELYPPCPGVLRSDRTAQEFAARSDPRGWNLVSVHAMASCPMGRPALGGVCDQDGRPYGFTNLRLCDASVLPGPAGISPQGTVMAFAHEIVARHLSCAPQVPTRRHCDSDTTP</sequence>
<dbReference type="SUPFAM" id="SSF51905">
    <property type="entry name" value="FAD/NAD(P)-binding domain"/>
    <property type="match status" value="1"/>
</dbReference>
<proteinExistence type="inferred from homology"/>
<dbReference type="InterPro" id="IPR007867">
    <property type="entry name" value="GMC_OxRtase_C"/>
</dbReference>
<dbReference type="RefSeq" id="WP_125055119.1">
    <property type="nucleotide sequence ID" value="NZ_BHZD01000001.1"/>
</dbReference>